<evidence type="ECO:0000259" key="1">
    <source>
        <dbReference type="PROSITE" id="PS51186"/>
    </source>
</evidence>
<dbReference type="GO" id="GO:0016747">
    <property type="term" value="F:acyltransferase activity, transferring groups other than amino-acyl groups"/>
    <property type="evidence" value="ECO:0007669"/>
    <property type="project" value="InterPro"/>
</dbReference>
<organism evidence="2 3">
    <name type="scientific">Peredibacter starrii</name>
    <dbReference type="NCBI Taxonomy" id="28202"/>
    <lineage>
        <taxon>Bacteria</taxon>
        <taxon>Pseudomonadati</taxon>
        <taxon>Bdellovibrionota</taxon>
        <taxon>Bacteriovoracia</taxon>
        <taxon>Bacteriovoracales</taxon>
        <taxon>Bacteriovoracaceae</taxon>
        <taxon>Peredibacter</taxon>
    </lineage>
</organism>
<dbReference type="PROSITE" id="PS51186">
    <property type="entry name" value="GNAT"/>
    <property type="match status" value="1"/>
</dbReference>
<gene>
    <name evidence="2" type="ORF">SOO65_09720</name>
</gene>
<dbReference type="Proteomes" id="UP001324634">
    <property type="component" value="Chromosome"/>
</dbReference>
<dbReference type="EMBL" id="CP139487">
    <property type="protein sequence ID" value="WPU67029.1"/>
    <property type="molecule type" value="Genomic_DNA"/>
</dbReference>
<dbReference type="Pfam" id="PF00583">
    <property type="entry name" value="Acetyltransf_1"/>
    <property type="match status" value="1"/>
</dbReference>
<dbReference type="SUPFAM" id="SSF55729">
    <property type="entry name" value="Acyl-CoA N-acyltransferases (Nat)"/>
    <property type="match status" value="1"/>
</dbReference>
<dbReference type="Gene3D" id="3.40.630.30">
    <property type="match status" value="1"/>
</dbReference>
<proteinExistence type="predicted"/>
<evidence type="ECO:0000313" key="2">
    <source>
        <dbReference type="EMBL" id="WPU67029.1"/>
    </source>
</evidence>
<dbReference type="InterPro" id="IPR000182">
    <property type="entry name" value="GNAT_dom"/>
</dbReference>
<evidence type="ECO:0000313" key="3">
    <source>
        <dbReference type="Proteomes" id="UP001324634"/>
    </source>
</evidence>
<name>A0AAX4HVM9_9BACT</name>
<sequence length="273" mass="31654">MEIKSLEHTSIDTIFEAFCEAFKNYVIPLDFNRDLHLKRWKTAGVDFSLSYGVFDQNKLVAFVLHVPMKDVIFNFGTGVIPSHRGQHLIEKIYEKALPELKLFKTVSLEVIKGNDRAIALYERMGFKTTRELLSFQGELNICCGPSNEFHYAVKPLAYSQEMKNIRLFEPASEASSEVLMKAKENHETHELRYQNTLVAYAVYTPYNGALREMGALDPVDRHLDQLLLHMKLGDQRIRVMNIDDRSKPMIHFWMNKGLDNFVSQFEMEKKLDV</sequence>
<reference evidence="2 3" key="1">
    <citation type="submission" date="2023-11" db="EMBL/GenBank/DDBJ databases">
        <title>Peredibacter starrii A3.12.</title>
        <authorList>
            <person name="Mitchell R.J."/>
        </authorList>
    </citation>
    <scope>NUCLEOTIDE SEQUENCE [LARGE SCALE GENOMIC DNA]</scope>
    <source>
        <strain evidence="2 3">A3.12</strain>
    </source>
</reference>
<dbReference type="KEGG" id="psti:SOO65_09720"/>
<dbReference type="RefSeq" id="WP_321399816.1">
    <property type="nucleotide sequence ID" value="NZ_CP139487.1"/>
</dbReference>
<accession>A0AAX4HVM9</accession>
<dbReference type="AlphaFoldDB" id="A0AAX4HVM9"/>
<keyword evidence="3" id="KW-1185">Reference proteome</keyword>
<feature type="domain" description="N-acetyltransferase" evidence="1">
    <location>
        <begin position="1"/>
        <end position="157"/>
    </location>
</feature>
<protein>
    <submittedName>
        <fullName evidence="2">GNAT family N-acetyltransferase</fullName>
    </submittedName>
</protein>
<dbReference type="InterPro" id="IPR016181">
    <property type="entry name" value="Acyl_CoA_acyltransferase"/>
</dbReference>